<dbReference type="Pfam" id="PF14903">
    <property type="entry name" value="WG_beta_rep"/>
    <property type="match status" value="5"/>
</dbReference>
<organism evidence="2 3">
    <name type="scientific">Adhaeribacter soli</name>
    <dbReference type="NCBI Taxonomy" id="2607655"/>
    <lineage>
        <taxon>Bacteria</taxon>
        <taxon>Pseudomonadati</taxon>
        <taxon>Bacteroidota</taxon>
        <taxon>Cytophagia</taxon>
        <taxon>Cytophagales</taxon>
        <taxon>Hymenobacteraceae</taxon>
        <taxon>Adhaeribacter</taxon>
    </lineage>
</organism>
<keyword evidence="1" id="KW-0732">Signal</keyword>
<keyword evidence="3" id="KW-1185">Reference proteome</keyword>
<dbReference type="PANTHER" id="PTHR37841:SF1">
    <property type="entry name" value="DUF3298 DOMAIN-CONTAINING PROTEIN"/>
    <property type="match status" value="1"/>
</dbReference>
<protein>
    <submittedName>
        <fullName evidence="2">WG repeat-containing protein</fullName>
    </submittedName>
</protein>
<dbReference type="PANTHER" id="PTHR37841">
    <property type="entry name" value="GLR2918 PROTEIN"/>
    <property type="match status" value="1"/>
</dbReference>
<sequence>MVNKLLSCFTIFLLVASNAFPQRLPDLIPFKKDGKWGYMDKNRRVIIQPKFQQAELFTGDYAFIRLNKKRGTIDKKGNYIISPDHELVDEMPFLEGFIPAKDPKSGLTGYMDKKGQWQIKPQFHRGFHFSNGAAAVLIDEGKNWVIIDKAGKRLNKPRPFWRGSDFNYGLHVFQAPSPNFPIGGQGLLNRYGREIIPPKFFQVQILNSNLIHVISQKSGFADSTGREILPVKYDLKSIQDGYLVVSLNNKAGVIDSTGKFIIPLKYERLLLLGDGLAMVVDSVSKALPMELYAHFINMKDETILPTRKFSGVPQKCKDGFCLASEFKSSSSDPSTITIFHYLMNLKGVKITGENFNMVDMFYEGLAMVKDQNDKIGFIDTTGKEVIKCQYDSDDMESYSDRPRFRQGLCLVSKGDYTFYIDKNGKEYLVK</sequence>
<comment type="caution">
    <text evidence="2">The sequence shown here is derived from an EMBL/GenBank/DDBJ whole genome shotgun (WGS) entry which is preliminary data.</text>
</comment>
<evidence type="ECO:0000256" key="1">
    <source>
        <dbReference type="SAM" id="SignalP"/>
    </source>
</evidence>
<name>A0A5N1J2Y4_9BACT</name>
<dbReference type="SUPFAM" id="SSF69360">
    <property type="entry name" value="Cell wall binding repeat"/>
    <property type="match status" value="2"/>
</dbReference>
<accession>A0A5N1J2Y4</accession>
<feature type="signal peptide" evidence="1">
    <location>
        <begin position="1"/>
        <end position="21"/>
    </location>
</feature>
<dbReference type="RefSeq" id="WP_150903626.1">
    <property type="nucleotide sequence ID" value="NZ_VTWT01000004.1"/>
</dbReference>
<evidence type="ECO:0000313" key="3">
    <source>
        <dbReference type="Proteomes" id="UP000326570"/>
    </source>
</evidence>
<evidence type="ECO:0000313" key="2">
    <source>
        <dbReference type="EMBL" id="KAA9338992.1"/>
    </source>
</evidence>
<gene>
    <name evidence="2" type="ORF">F0P94_09380</name>
</gene>
<dbReference type="EMBL" id="VTWT01000004">
    <property type="protein sequence ID" value="KAA9338992.1"/>
    <property type="molecule type" value="Genomic_DNA"/>
</dbReference>
<proteinExistence type="predicted"/>
<reference evidence="2 3" key="1">
    <citation type="submission" date="2019-09" db="EMBL/GenBank/DDBJ databases">
        <title>Genome sequence of Adhaeribacter sp. M2.</title>
        <authorList>
            <person name="Srinivasan S."/>
        </authorList>
    </citation>
    <scope>NUCLEOTIDE SEQUENCE [LARGE SCALE GENOMIC DNA]</scope>
    <source>
        <strain evidence="2 3">M2</strain>
    </source>
</reference>
<dbReference type="AlphaFoldDB" id="A0A5N1J2Y4"/>
<dbReference type="Proteomes" id="UP000326570">
    <property type="component" value="Unassembled WGS sequence"/>
</dbReference>
<feature type="chain" id="PRO_5024901579" evidence="1">
    <location>
        <begin position="22"/>
        <end position="430"/>
    </location>
</feature>
<dbReference type="InterPro" id="IPR032774">
    <property type="entry name" value="WG_beta_rep"/>
</dbReference>